<dbReference type="EMBL" id="JAABOA010004591">
    <property type="protein sequence ID" value="KAF9577626.1"/>
    <property type="molecule type" value="Genomic_DNA"/>
</dbReference>
<keyword evidence="3" id="KW-1185">Reference proteome</keyword>
<proteinExistence type="predicted"/>
<gene>
    <name evidence="2" type="ORF">BGW38_007050</name>
</gene>
<evidence type="ECO:0000313" key="3">
    <source>
        <dbReference type="Proteomes" id="UP000780801"/>
    </source>
</evidence>
<dbReference type="Proteomes" id="UP000780801">
    <property type="component" value="Unassembled WGS sequence"/>
</dbReference>
<evidence type="ECO:0008006" key="4">
    <source>
        <dbReference type="Google" id="ProtNLM"/>
    </source>
</evidence>
<evidence type="ECO:0000313" key="2">
    <source>
        <dbReference type="EMBL" id="KAF9577626.1"/>
    </source>
</evidence>
<reference evidence="2" key="1">
    <citation type="journal article" date="2020" name="Fungal Divers.">
        <title>Resolving the Mortierellaceae phylogeny through synthesis of multi-gene phylogenetics and phylogenomics.</title>
        <authorList>
            <person name="Vandepol N."/>
            <person name="Liber J."/>
            <person name="Desiro A."/>
            <person name="Na H."/>
            <person name="Kennedy M."/>
            <person name="Barry K."/>
            <person name="Grigoriev I.V."/>
            <person name="Miller A.N."/>
            <person name="O'Donnell K."/>
            <person name="Stajich J.E."/>
            <person name="Bonito G."/>
        </authorList>
    </citation>
    <scope>NUCLEOTIDE SEQUENCE</scope>
    <source>
        <strain evidence="2">KOD1015</strain>
    </source>
</reference>
<dbReference type="SUPFAM" id="SSF51110">
    <property type="entry name" value="alpha-D-mannose-specific plant lectins"/>
    <property type="match status" value="1"/>
</dbReference>
<dbReference type="AlphaFoldDB" id="A0A9P6FMX5"/>
<dbReference type="Gene3D" id="3.40.390.10">
    <property type="entry name" value="Collagenase (Catalytic Domain)"/>
    <property type="match status" value="1"/>
</dbReference>
<feature type="region of interest" description="Disordered" evidence="1">
    <location>
        <begin position="94"/>
        <end position="115"/>
    </location>
</feature>
<sequence length="595" mass="65619">ILFSASVVTAWKNENLRNWDQGWSQDIFGEPLDPKTACDGEPCIKSPLIKPMLAPIHRNSNSCRTLLSDRRVSMCDRYPKNATLVSNEEFARLTPAPVKPNPPQDPLQESPQGLLQEPPVNQTLQKRSRWVLDIVSGEPELYMWEKRVPYTYSVAADPSLSDKIPGVAAVVESAIRLWSESCDNSNEPGHKNPFFDYWSYDPSASKANIWFYIAPGTVCDQPAAIACAFFPKDYPTKRTTVMINYAKLGNMKNKAILIMAHEIGHLLGLAHEEKATQNERIWTASDFDSSSIMVLNSPEVKGITESDCLAMDYYFKRTPETEAVLCKFDAARNKNVCTKKKAILRTVSPKLVEYSSSQSITGPNDGGHDELLMDTNGVCLGSDISQYFIITPKDDTFGAGWVTKGGLSFNQCGAIRVPSDPDFIYALQSDGNFVSYNLKTGKAVAATGSTGLGTKGLHSIVYQNDGNLVIYDRKGKATWSSGTYQGSGQTYRLTPTFLFFKGGHMSIQGFIEGFTTTIWGTSSGFYVSKSAAIFYGAGKLCLGAGPSNRDPISKPGTKITLQSCVEYRNNWNIMTNGKIIHSISVTLCRWVNPSY</sequence>
<dbReference type="Gene3D" id="2.90.10.10">
    <property type="entry name" value="Bulb-type lectin domain"/>
    <property type="match status" value="1"/>
</dbReference>
<dbReference type="InterPro" id="IPR036426">
    <property type="entry name" value="Bulb-type_lectin_dom_sf"/>
</dbReference>
<evidence type="ECO:0000256" key="1">
    <source>
        <dbReference type="SAM" id="MobiDB-lite"/>
    </source>
</evidence>
<accession>A0A9P6FMX5</accession>
<dbReference type="GO" id="GO:0008237">
    <property type="term" value="F:metallopeptidase activity"/>
    <property type="evidence" value="ECO:0007669"/>
    <property type="project" value="InterPro"/>
</dbReference>
<protein>
    <recommendedName>
        <fullName evidence="4">Bulb-type lectin domain-containing protein</fullName>
    </recommendedName>
</protein>
<dbReference type="InterPro" id="IPR024079">
    <property type="entry name" value="MetalloPept_cat_dom_sf"/>
</dbReference>
<organism evidence="2 3">
    <name type="scientific">Lunasporangiospora selenospora</name>
    <dbReference type="NCBI Taxonomy" id="979761"/>
    <lineage>
        <taxon>Eukaryota</taxon>
        <taxon>Fungi</taxon>
        <taxon>Fungi incertae sedis</taxon>
        <taxon>Mucoromycota</taxon>
        <taxon>Mortierellomycotina</taxon>
        <taxon>Mortierellomycetes</taxon>
        <taxon>Mortierellales</taxon>
        <taxon>Mortierellaceae</taxon>
        <taxon>Lunasporangiospora</taxon>
    </lineage>
</organism>
<feature type="non-terminal residue" evidence="2">
    <location>
        <position position="1"/>
    </location>
</feature>
<comment type="caution">
    <text evidence="2">The sequence shown here is derived from an EMBL/GenBank/DDBJ whole genome shotgun (WGS) entry which is preliminary data.</text>
</comment>
<dbReference type="SUPFAM" id="SSF55486">
    <property type="entry name" value="Metalloproteases ('zincins'), catalytic domain"/>
    <property type="match status" value="1"/>
</dbReference>
<dbReference type="OrthoDB" id="6770063at2759"/>
<name>A0A9P6FMX5_9FUNG</name>